<protein>
    <submittedName>
        <fullName evidence="1">Uncharacterized protein</fullName>
    </submittedName>
</protein>
<keyword evidence="2" id="KW-1185">Reference proteome</keyword>
<dbReference type="RefSeq" id="WP_023175382.1">
    <property type="nucleotide sequence ID" value="NC_022600.1"/>
</dbReference>
<dbReference type="EMBL" id="CP003587">
    <property type="protein sequence ID" value="AGY60061.1"/>
    <property type="molecule type" value="Genomic_DNA"/>
</dbReference>
<reference evidence="1 2" key="1">
    <citation type="journal article" date="2013" name="PLoS ONE">
        <title>Cultivation and Complete Genome Sequencing of Gloeobacter kilaueensis sp. nov., from a Lava Cave in Kilauea Caldera, Hawai'i.</title>
        <authorList>
            <person name="Saw J.H."/>
            <person name="Schatz M."/>
            <person name="Brown M.V."/>
            <person name="Kunkel D.D."/>
            <person name="Foster J.S."/>
            <person name="Shick H."/>
            <person name="Christensen S."/>
            <person name="Hou S."/>
            <person name="Wan X."/>
            <person name="Donachie S.P."/>
        </authorList>
    </citation>
    <scope>NUCLEOTIDE SEQUENCE [LARGE SCALE GENOMIC DNA]</scope>
    <source>
        <strain evidence="2">JS</strain>
    </source>
</reference>
<dbReference type="Proteomes" id="UP000017396">
    <property type="component" value="Chromosome"/>
</dbReference>
<sequence length="78" mass="8444">MPELSPTMELRCLAQTLANQAERAINFSCALRILAEGASRADSGDLQRALQFMGSIADNEFCDISDNALKLKSLLGLN</sequence>
<evidence type="ECO:0000313" key="2">
    <source>
        <dbReference type="Proteomes" id="UP000017396"/>
    </source>
</evidence>
<accession>U5QMB8</accession>
<organism evidence="1 2">
    <name type="scientific">Gloeobacter kilaueensis (strain ATCC BAA-2537 / CCAP 1431/1 / ULC 316 / JS1)</name>
    <dbReference type="NCBI Taxonomy" id="1183438"/>
    <lineage>
        <taxon>Bacteria</taxon>
        <taxon>Bacillati</taxon>
        <taxon>Cyanobacteriota</taxon>
        <taxon>Cyanophyceae</taxon>
        <taxon>Gloeobacterales</taxon>
        <taxon>Gloeobacteraceae</taxon>
        <taxon>Gloeobacter</taxon>
    </lineage>
</organism>
<dbReference type="HOGENOM" id="CLU_2617007_0_0_3"/>
<dbReference type="STRING" id="1183438.GKIL_3815"/>
<dbReference type="AlphaFoldDB" id="U5QMB8"/>
<name>U5QMB8_GLOK1</name>
<gene>
    <name evidence="1" type="ORF">GKIL_3815</name>
</gene>
<evidence type="ECO:0000313" key="1">
    <source>
        <dbReference type="EMBL" id="AGY60061.1"/>
    </source>
</evidence>
<proteinExistence type="predicted"/>
<dbReference type="KEGG" id="glj:GKIL_3815"/>